<feature type="domain" description="GST N-terminal" evidence="2">
    <location>
        <begin position="1"/>
        <end position="83"/>
    </location>
</feature>
<dbReference type="SUPFAM" id="SSF47616">
    <property type="entry name" value="GST C-terminal domain-like"/>
    <property type="match status" value="1"/>
</dbReference>
<evidence type="ECO:0000259" key="2">
    <source>
        <dbReference type="PROSITE" id="PS50404"/>
    </source>
</evidence>
<comment type="similarity">
    <text evidence="1">Belongs to the GST superfamily.</text>
</comment>
<accession>A0ABQ1F6I1</accession>
<dbReference type="PROSITE" id="PS50405">
    <property type="entry name" value="GST_CTER"/>
    <property type="match status" value="1"/>
</dbReference>
<dbReference type="SFLD" id="SFLDS00019">
    <property type="entry name" value="Glutathione_Transferase_(cytos"/>
    <property type="match status" value="1"/>
</dbReference>
<dbReference type="Proteomes" id="UP000603317">
    <property type="component" value="Unassembled WGS sequence"/>
</dbReference>
<dbReference type="Pfam" id="PF02798">
    <property type="entry name" value="GST_N"/>
    <property type="match status" value="1"/>
</dbReference>
<dbReference type="PANTHER" id="PTHR44051">
    <property type="entry name" value="GLUTATHIONE S-TRANSFERASE-RELATED"/>
    <property type="match status" value="1"/>
</dbReference>
<dbReference type="RefSeq" id="WP_188641382.1">
    <property type="nucleotide sequence ID" value="NZ_BMID01000001.1"/>
</dbReference>
<name>A0ABQ1F6I1_9SPHN</name>
<dbReference type="PANTHER" id="PTHR44051:SF21">
    <property type="entry name" value="GLUTATHIONE S-TRANSFERASE FAMILY PROTEIN"/>
    <property type="match status" value="1"/>
</dbReference>
<evidence type="ECO:0000256" key="1">
    <source>
        <dbReference type="RuleBase" id="RU003494"/>
    </source>
</evidence>
<proteinExistence type="inferred from homology"/>
<dbReference type="CDD" id="cd03046">
    <property type="entry name" value="GST_N_GTT1_like"/>
    <property type="match status" value="1"/>
</dbReference>
<dbReference type="InterPro" id="IPR010987">
    <property type="entry name" value="Glutathione-S-Trfase_C-like"/>
</dbReference>
<dbReference type="SUPFAM" id="SSF52833">
    <property type="entry name" value="Thioredoxin-like"/>
    <property type="match status" value="1"/>
</dbReference>
<feature type="domain" description="GST C-terminal" evidence="3">
    <location>
        <begin position="87"/>
        <end position="209"/>
    </location>
</feature>
<dbReference type="InterPro" id="IPR036249">
    <property type="entry name" value="Thioredoxin-like_sf"/>
</dbReference>
<dbReference type="PROSITE" id="PS50404">
    <property type="entry name" value="GST_NTER"/>
    <property type="match status" value="1"/>
</dbReference>
<evidence type="ECO:0000259" key="3">
    <source>
        <dbReference type="PROSITE" id="PS50405"/>
    </source>
</evidence>
<organism evidence="4 5">
    <name type="scientific">Blastomonas marina</name>
    <dbReference type="NCBI Taxonomy" id="1867408"/>
    <lineage>
        <taxon>Bacteria</taxon>
        <taxon>Pseudomonadati</taxon>
        <taxon>Pseudomonadota</taxon>
        <taxon>Alphaproteobacteria</taxon>
        <taxon>Sphingomonadales</taxon>
        <taxon>Sphingomonadaceae</taxon>
        <taxon>Blastomonas</taxon>
    </lineage>
</organism>
<dbReference type="Gene3D" id="1.20.1050.10">
    <property type="match status" value="1"/>
</dbReference>
<dbReference type="SFLD" id="SFLDG00358">
    <property type="entry name" value="Main_(cytGST)"/>
    <property type="match status" value="1"/>
</dbReference>
<protein>
    <submittedName>
        <fullName evidence="4">Glutathione S-transferase</fullName>
    </submittedName>
</protein>
<gene>
    <name evidence="4" type="ORF">GCM10010923_06980</name>
</gene>
<reference evidence="5" key="1">
    <citation type="journal article" date="2019" name="Int. J. Syst. Evol. Microbiol.">
        <title>The Global Catalogue of Microorganisms (GCM) 10K type strain sequencing project: providing services to taxonomists for standard genome sequencing and annotation.</title>
        <authorList>
            <consortium name="The Broad Institute Genomics Platform"/>
            <consortium name="The Broad Institute Genome Sequencing Center for Infectious Disease"/>
            <person name="Wu L."/>
            <person name="Ma J."/>
        </authorList>
    </citation>
    <scope>NUCLEOTIDE SEQUENCE [LARGE SCALE GENOMIC DNA]</scope>
    <source>
        <strain evidence="5">CGMCC 1.15297</strain>
    </source>
</reference>
<comment type="caution">
    <text evidence="4">The sequence shown here is derived from an EMBL/GenBank/DDBJ whole genome shotgun (WGS) entry which is preliminary data.</text>
</comment>
<dbReference type="CDD" id="cd03207">
    <property type="entry name" value="GST_C_8"/>
    <property type="match status" value="1"/>
</dbReference>
<dbReference type="InterPro" id="IPR036282">
    <property type="entry name" value="Glutathione-S-Trfase_C_sf"/>
</dbReference>
<dbReference type="InterPro" id="IPR004046">
    <property type="entry name" value="GST_C"/>
</dbReference>
<dbReference type="InterPro" id="IPR004045">
    <property type="entry name" value="Glutathione_S-Trfase_N"/>
</dbReference>
<evidence type="ECO:0000313" key="4">
    <source>
        <dbReference type="EMBL" id="GGA00972.1"/>
    </source>
</evidence>
<dbReference type="Pfam" id="PF00043">
    <property type="entry name" value="GST_C"/>
    <property type="match status" value="1"/>
</dbReference>
<dbReference type="Gene3D" id="3.40.30.10">
    <property type="entry name" value="Glutaredoxin"/>
    <property type="match status" value="1"/>
</dbReference>
<sequence length="209" mass="23020">MAQFTFYHNPMSRGAIAHWALIEAGADFETVLVEWGAKPAGLTKANPMGKVPTLVHHHGDHDHVVTEAAAICHYLAHTHPDSGLLPNDHEAASYFRWLFFAAGPVEAAVTAKAMGWEVDEEKRAMAGFGTYDLVVDTLDEWLSDHDFVCGDRFTMADVYVGSQVDWGLMFGSIPERDGFKAYQQRIQARAAYKAARAADAKLHAEMTNG</sequence>
<evidence type="ECO:0000313" key="5">
    <source>
        <dbReference type="Proteomes" id="UP000603317"/>
    </source>
</evidence>
<dbReference type="SFLD" id="SFLDG01150">
    <property type="entry name" value="Main.1:_Beta-like"/>
    <property type="match status" value="1"/>
</dbReference>
<keyword evidence="5" id="KW-1185">Reference proteome</keyword>
<dbReference type="EMBL" id="BMID01000001">
    <property type="protein sequence ID" value="GGA00972.1"/>
    <property type="molecule type" value="Genomic_DNA"/>
</dbReference>
<dbReference type="InterPro" id="IPR040079">
    <property type="entry name" value="Glutathione_S-Trfase"/>
</dbReference>